<dbReference type="InterPro" id="IPR012334">
    <property type="entry name" value="Pectin_lyas_fold"/>
</dbReference>
<evidence type="ECO:0000259" key="4">
    <source>
        <dbReference type="Pfam" id="PF13229"/>
    </source>
</evidence>
<dbReference type="RefSeq" id="WP_127796272.1">
    <property type="nucleotide sequence ID" value="NZ_ML136881.1"/>
</dbReference>
<sequence>MKIYVNQQVQFNGDGTKQHPFKLIQSAANIAQAGDTVLVYPGVYHENVNPKYAGTADQRITYQSVIPKKAVITGAERITNWQKINDQVWQVIIPNSFFTERNPYTTRIFGDWFNNDSLAHTGEVYLNDQALYEVDSLAKVENPEKNNASWHPEDTIYTWFTQQDKAEDATIIWANFQGKNPNLEQVEINVRKSCFYPQEEGISYLTLNGFTITKAATQWAPPTAYQEGMVGPHWSKGWIIENCDLSHSKCAGISLGKYFQANNDNKWSKWKYKDGTQTERDAICQASYEGWDKEHVGSHLISHNVIHDCGQTGIVGHLGAVFSTIADNEIYNINIRRNLSGAEIAGIKLHAAIDVIIRHNYIHDCTRGLWLDWQAQGTRITQNIFDCNSLPFSFKVTKQNASQYLDGLGEDIWIELSHGPTLLDNNIFLSDRSIRFATEGVACVHNLFAGVITAVGKGTNNNAQTLPSNRYSPYHQAHDTQVAGFMTILHGDDKFYNNVFVQAKTRPEMKELARISQSGPNDWDDNNLIAGTSEFDAFPTFEKWQKQFTEPNPDPDRYYKHLPVWIKENVYLNGAKSYQHEVEPLFLPEKVFVKLERNEHGLFLRTNLDKVLQRATCDPVSTQSIPMAFESEEKYENPDGSPITFNTDVFGNLRSGTEVMAGPFISSFDQTKSLFN</sequence>
<gene>
    <name evidence="6" type="ORF">EJK17_05710</name>
</gene>
<dbReference type="Gene3D" id="2.160.20.10">
    <property type="entry name" value="Single-stranded right-handed beta-helix, Pectin lyase-like"/>
    <property type="match status" value="1"/>
</dbReference>
<dbReference type="GO" id="GO:0005576">
    <property type="term" value="C:extracellular region"/>
    <property type="evidence" value="ECO:0007669"/>
    <property type="project" value="UniProtKB-SubCell"/>
</dbReference>
<dbReference type="InterPro" id="IPR006626">
    <property type="entry name" value="PbH1"/>
</dbReference>
<dbReference type="PANTHER" id="PTHR40088">
    <property type="entry name" value="PECTATE LYASE (EUROFUNG)"/>
    <property type="match status" value="1"/>
</dbReference>
<dbReference type="AlphaFoldDB" id="A0A437SUX9"/>
<keyword evidence="7" id="KW-1185">Reference proteome</keyword>
<comment type="caution">
    <text evidence="6">The sequence shown here is derived from an EMBL/GenBank/DDBJ whole genome shotgun (WGS) entry which is preliminary data.</text>
</comment>
<evidence type="ECO:0000313" key="6">
    <source>
        <dbReference type="EMBL" id="RVU70741.1"/>
    </source>
</evidence>
<dbReference type="Pfam" id="PF13229">
    <property type="entry name" value="Beta_helix"/>
    <property type="match status" value="1"/>
</dbReference>
<dbReference type="InterPro" id="IPR049169">
    <property type="entry name" value="Glyco_hydro_120_ins"/>
</dbReference>
<proteinExistence type="predicted"/>
<evidence type="ECO:0000256" key="3">
    <source>
        <dbReference type="ARBA" id="ARBA00022729"/>
    </source>
</evidence>
<reference evidence="6 7" key="1">
    <citation type="submission" date="2018-12" db="EMBL/GenBank/DDBJ databases">
        <authorList>
            <person name="Meng J."/>
        </authorList>
    </citation>
    <scope>NUCLEOTIDE SEQUENCE [LARGE SCALE GENOMIC DNA]</scope>
    <source>
        <strain evidence="6 7">HT111-2</strain>
    </source>
</reference>
<dbReference type="InterPro" id="IPR039448">
    <property type="entry name" value="Beta_helix"/>
</dbReference>
<dbReference type="SUPFAM" id="SSF51126">
    <property type="entry name" value="Pectin lyase-like"/>
    <property type="match status" value="1"/>
</dbReference>
<feature type="domain" description="Right handed beta helix" evidence="4">
    <location>
        <begin position="239"/>
        <end position="389"/>
    </location>
</feature>
<feature type="domain" description="Glycoside hydrolase 120 insertion" evidence="5">
    <location>
        <begin position="78"/>
        <end position="188"/>
    </location>
</feature>
<evidence type="ECO:0000313" key="7">
    <source>
        <dbReference type="Proteomes" id="UP000288291"/>
    </source>
</evidence>
<dbReference type="InterPro" id="IPR013780">
    <property type="entry name" value="Glyco_hydro_b"/>
</dbReference>
<keyword evidence="2" id="KW-0964">Secreted</keyword>
<protein>
    <submittedName>
        <fullName evidence="6">Right-handed parallel beta-helix repeat-containing protein</fullName>
    </submittedName>
</protein>
<evidence type="ECO:0000256" key="1">
    <source>
        <dbReference type="ARBA" id="ARBA00004613"/>
    </source>
</evidence>
<evidence type="ECO:0000256" key="2">
    <source>
        <dbReference type="ARBA" id="ARBA00022525"/>
    </source>
</evidence>
<evidence type="ECO:0000259" key="5">
    <source>
        <dbReference type="Pfam" id="PF21258"/>
    </source>
</evidence>
<organism evidence="6 7">
    <name type="scientific">Lactobacillus xujianguonis</name>
    <dbReference type="NCBI Taxonomy" id="2495899"/>
    <lineage>
        <taxon>Bacteria</taxon>
        <taxon>Bacillati</taxon>
        <taxon>Bacillota</taxon>
        <taxon>Bacilli</taxon>
        <taxon>Lactobacillales</taxon>
        <taxon>Lactobacillaceae</taxon>
        <taxon>Lactobacillus</taxon>
    </lineage>
</organism>
<dbReference type="SMART" id="SM00710">
    <property type="entry name" value="PbH1"/>
    <property type="match status" value="5"/>
</dbReference>
<name>A0A437SUX9_9LACO</name>
<dbReference type="GO" id="GO:0016837">
    <property type="term" value="F:carbon-oxygen lyase activity, acting on polysaccharides"/>
    <property type="evidence" value="ECO:0007669"/>
    <property type="project" value="TreeGrafter"/>
</dbReference>
<dbReference type="Gene3D" id="2.60.40.1180">
    <property type="entry name" value="Golgi alpha-mannosidase II"/>
    <property type="match status" value="1"/>
</dbReference>
<dbReference type="InterPro" id="IPR052052">
    <property type="entry name" value="Polysaccharide_Lyase_9"/>
</dbReference>
<dbReference type="PANTHER" id="PTHR40088:SF2">
    <property type="entry name" value="SECRETED SUGAR HYDROLASE"/>
    <property type="match status" value="1"/>
</dbReference>
<keyword evidence="3" id="KW-0732">Signal</keyword>
<comment type="subcellular location">
    <subcellularLocation>
        <location evidence="1">Secreted</location>
    </subcellularLocation>
</comment>
<dbReference type="Proteomes" id="UP000288291">
    <property type="component" value="Unassembled WGS sequence"/>
</dbReference>
<accession>A0A437SUX9</accession>
<dbReference type="InterPro" id="IPR011050">
    <property type="entry name" value="Pectin_lyase_fold/virulence"/>
</dbReference>
<dbReference type="EMBL" id="RXIA01000013">
    <property type="protein sequence ID" value="RVU70741.1"/>
    <property type="molecule type" value="Genomic_DNA"/>
</dbReference>
<dbReference type="Pfam" id="PF21258">
    <property type="entry name" value="Glyco_hydro_120_ins"/>
    <property type="match status" value="1"/>
</dbReference>